<dbReference type="AlphaFoldDB" id="A0A1C3RE57"/>
<evidence type="ECO:0000256" key="1">
    <source>
        <dbReference type="SAM" id="SignalP"/>
    </source>
</evidence>
<dbReference type="RefSeq" id="WP_069186283.1">
    <property type="nucleotide sequence ID" value="NZ_FLYE01000002.1"/>
</dbReference>
<dbReference type="STRING" id="1867952.MTBPR1_100162"/>
<name>A0A1C3RE57_9PROT</name>
<protein>
    <recommendedName>
        <fullName evidence="4">ABC-type Co2+ transport system, periplasmic component</fullName>
    </recommendedName>
</protein>
<gene>
    <name evidence="2" type="ORF">MTBPR1_100162</name>
</gene>
<accession>A0A1C3RE57</accession>
<organism evidence="2 3">
    <name type="scientific">Candidatus Terasakiella magnetica</name>
    <dbReference type="NCBI Taxonomy" id="1867952"/>
    <lineage>
        <taxon>Bacteria</taxon>
        <taxon>Pseudomonadati</taxon>
        <taxon>Pseudomonadota</taxon>
        <taxon>Alphaproteobacteria</taxon>
        <taxon>Rhodospirillales</taxon>
        <taxon>Terasakiellaceae</taxon>
        <taxon>Terasakiella</taxon>
    </lineage>
</organism>
<dbReference type="InterPro" id="IPR019613">
    <property type="entry name" value="DUF4198"/>
</dbReference>
<evidence type="ECO:0008006" key="4">
    <source>
        <dbReference type="Google" id="ProtNLM"/>
    </source>
</evidence>
<proteinExistence type="predicted"/>
<feature type="chain" id="PRO_5008680648" description="ABC-type Co2+ transport system, periplasmic component" evidence="1">
    <location>
        <begin position="23"/>
        <end position="264"/>
    </location>
</feature>
<evidence type="ECO:0000313" key="2">
    <source>
        <dbReference type="EMBL" id="SCA55521.1"/>
    </source>
</evidence>
<dbReference type="EMBL" id="FLYE01000002">
    <property type="protein sequence ID" value="SCA55521.1"/>
    <property type="molecule type" value="Genomic_DNA"/>
</dbReference>
<dbReference type="Proteomes" id="UP000231658">
    <property type="component" value="Unassembled WGS sequence"/>
</dbReference>
<evidence type="ECO:0000313" key="3">
    <source>
        <dbReference type="Proteomes" id="UP000231658"/>
    </source>
</evidence>
<reference evidence="2 3" key="1">
    <citation type="submission" date="2016-07" db="EMBL/GenBank/DDBJ databases">
        <authorList>
            <person name="Lefevre C.T."/>
        </authorList>
    </citation>
    <scope>NUCLEOTIDE SEQUENCE [LARGE SCALE GENOMIC DNA]</scope>
    <source>
        <strain evidence="2">PR1</strain>
    </source>
</reference>
<keyword evidence="3" id="KW-1185">Reference proteome</keyword>
<feature type="signal peptide" evidence="1">
    <location>
        <begin position="1"/>
        <end position="22"/>
    </location>
</feature>
<keyword evidence="1" id="KW-0732">Signal</keyword>
<sequence>MRKFLISSLSALCVLAAPQAHAHFQLIYTPEINLKKAGDVPLKLIFWHPMENGHVMDMGQPEEFYSVFKGKKTDLSPSLAPSPFKGVSNEANAFDATVKLKRNGDYKLVLVPSPYLEKSEDIYIQQITKVMINKGGVPTDWAAPVGLKTEIIPLSKPYGAIAGSTFSGIVLKDGQPAANIEIEIEHITAEPDLSTNQPSSQKSASHPGGAIVVMSDKNAQFSFGLPKAGYWGFAALGSGPDTQFQGKELSQDAVLWIKAHELEQ</sequence>
<dbReference type="OrthoDB" id="9780723at2"/>
<dbReference type="Pfam" id="PF10670">
    <property type="entry name" value="DUF4198"/>
    <property type="match status" value="1"/>
</dbReference>